<feature type="transmembrane region" description="Helical" evidence="5">
    <location>
        <begin position="163"/>
        <end position="185"/>
    </location>
</feature>
<comment type="subcellular location">
    <subcellularLocation>
        <location evidence="5">Cell membrane</location>
        <topology evidence="5">Multi-pass membrane protein</topology>
    </subcellularLocation>
    <subcellularLocation>
        <location evidence="1">Membrane</location>
        <topology evidence="1">Multi-pass membrane protein</topology>
    </subcellularLocation>
</comment>
<name>A0A084JQT1_9FIRM</name>
<evidence type="ECO:0000313" key="7">
    <source>
        <dbReference type="EMBL" id="KEZ91315.1"/>
    </source>
</evidence>
<dbReference type="PROSITE" id="PS51012">
    <property type="entry name" value="ABC_TM2"/>
    <property type="match status" value="1"/>
</dbReference>
<dbReference type="STRING" id="29354.IO98_04550"/>
<dbReference type="OrthoDB" id="9788252at2"/>
<dbReference type="InterPro" id="IPR000412">
    <property type="entry name" value="ABC_2_transport"/>
</dbReference>
<feature type="transmembrane region" description="Helical" evidence="5">
    <location>
        <begin position="231"/>
        <end position="253"/>
    </location>
</feature>
<evidence type="ECO:0000313" key="8">
    <source>
        <dbReference type="Proteomes" id="UP000028525"/>
    </source>
</evidence>
<evidence type="ECO:0000256" key="3">
    <source>
        <dbReference type="ARBA" id="ARBA00022989"/>
    </source>
</evidence>
<feature type="transmembrane region" description="Helical" evidence="5">
    <location>
        <begin position="52"/>
        <end position="71"/>
    </location>
</feature>
<dbReference type="PANTHER" id="PTHR43229">
    <property type="entry name" value="NODULATION PROTEIN J"/>
    <property type="match status" value="1"/>
</dbReference>
<feature type="transmembrane region" description="Helical" evidence="5">
    <location>
        <begin position="92"/>
        <end position="119"/>
    </location>
</feature>
<dbReference type="PANTHER" id="PTHR43229:SF2">
    <property type="entry name" value="NODULATION PROTEIN J"/>
    <property type="match status" value="1"/>
</dbReference>
<keyword evidence="3 5" id="KW-1133">Transmembrane helix</keyword>
<keyword evidence="4 5" id="KW-0472">Membrane</keyword>
<dbReference type="GO" id="GO:0140359">
    <property type="term" value="F:ABC-type transporter activity"/>
    <property type="evidence" value="ECO:0007669"/>
    <property type="project" value="InterPro"/>
</dbReference>
<keyword evidence="2 5" id="KW-0812">Transmembrane</keyword>
<dbReference type="EMBL" id="JPME01000006">
    <property type="protein sequence ID" value="KEZ91315.1"/>
    <property type="molecule type" value="Genomic_DNA"/>
</dbReference>
<feature type="domain" description="ABC transmembrane type-2" evidence="6">
    <location>
        <begin position="16"/>
        <end position="261"/>
    </location>
</feature>
<proteinExistence type="inferred from homology"/>
<reference evidence="7 8" key="1">
    <citation type="submission" date="2014-07" db="EMBL/GenBank/DDBJ databases">
        <title>Draft genome of Clostridium celerecrescens 152B isolated from sediments associated with methane hydrate from Krishna Godavari basin.</title>
        <authorList>
            <person name="Honkalas V.S."/>
            <person name="Dabir A.P."/>
            <person name="Arora P."/>
            <person name="Dhakephalkar P.K."/>
        </authorList>
    </citation>
    <scope>NUCLEOTIDE SEQUENCE [LARGE SCALE GENOMIC DNA]</scope>
    <source>
        <strain evidence="7 8">152B</strain>
    </source>
</reference>
<evidence type="ECO:0000256" key="5">
    <source>
        <dbReference type="RuleBase" id="RU361157"/>
    </source>
</evidence>
<dbReference type="Proteomes" id="UP000028525">
    <property type="component" value="Unassembled WGS sequence"/>
</dbReference>
<dbReference type="PRINTS" id="PR00164">
    <property type="entry name" value="ABC2TRNSPORT"/>
</dbReference>
<dbReference type="InterPro" id="IPR047817">
    <property type="entry name" value="ABC2_TM_bact-type"/>
</dbReference>
<feature type="transmembrane region" description="Helical" evidence="5">
    <location>
        <begin position="21"/>
        <end position="40"/>
    </location>
</feature>
<protein>
    <recommendedName>
        <fullName evidence="5">Transport permease protein</fullName>
    </recommendedName>
</protein>
<sequence length="278" mass="30494">MNTVFALWKRGLKAFVRNKTGLVLSLIFPFFFVYVFGAIFKNDFIEDPISYMLSGVIITTVFESALNLASSTVDDMVSGFMKEVLVSPAKRIAVAMGQLLSAATVSTLQGVLILAVGLLTGIKFTSWTTPLYILISMIFIGIAFSGAGLFMATKVRNGQTFQIVKTAVTMPLTFLSGAYIPLSMLPNTLRFVAYMNPMTYATAFFRMIVLEKTNLSIAELKNEGLVVDINGFIVTPLMTFAIILTIGLVFLLLSTNSFVKTDFSRLNRSATDANELWG</sequence>
<evidence type="ECO:0000256" key="2">
    <source>
        <dbReference type="ARBA" id="ARBA00022692"/>
    </source>
</evidence>
<evidence type="ECO:0000259" key="6">
    <source>
        <dbReference type="PROSITE" id="PS51012"/>
    </source>
</evidence>
<organism evidence="7 8">
    <name type="scientific">Lacrimispora celerecrescens</name>
    <dbReference type="NCBI Taxonomy" id="29354"/>
    <lineage>
        <taxon>Bacteria</taxon>
        <taxon>Bacillati</taxon>
        <taxon>Bacillota</taxon>
        <taxon>Clostridia</taxon>
        <taxon>Lachnospirales</taxon>
        <taxon>Lachnospiraceae</taxon>
        <taxon>Lacrimispora</taxon>
    </lineage>
</organism>
<dbReference type="PIRSF" id="PIRSF006648">
    <property type="entry name" value="DrrB"/>
    <property type="match status" value="1"/>
</dbReference>
<feature type="transmembrane region" description="Helical" evidence="5">
    <location>
        <begin position="131"/>
        <end position="151"/>
    </location>
</feature>
<keyword evidence="5" id="KW-0813">Transport</keyword>
<comment type="similarity">
    <text evidence="5">Belongs to the ABC-2 integral membrane protein family.</text>
</comment>
<accession>A0A084JQT1</accession>
<dbReference type="AlphaFoldDB" id="A0A084JQT1"/>
<comment type="caution">
    <text evidence="7">The sequence shown here is derived from an EMBL/GenBank/DDBJ whole genome shotgun (WGS) entry which is preliminary data.</text>
</comment>
<dbReference type="Pfam" id="PF01061">
    <property type="entry name" value="ABC2_membrane"/>
    <property type="match status" value="1"/>
</dbReference>
<keyword evidence="8" id="KW-1185">Reference proteome</keyword>
<dbReference type="InterPro" id="IPR051784">
    <property type="entry name" value="Nod_factor_ABC_transporter"/>
</dbReference>
<evidence type="ECO:0000256" key="1">
    <source>
        <dbReference type="ARBA" id="ARBA00004141"/>
    </source>
</evidence>
<dbReference type="GO" id="GO:0043190">
    <property type="term" value="C:ATP-binding cassette (ABC) transporter complex"/>
    <property type="evidence" value="ECO:0007669"/>
    <property type="project" value="InterPro"/>
</dbReference>
<gene>
    <name evidence="7" type="ORF">IO98_04550</name>
</gene>
<dbReference type="RefSeq" id="WP_038278305.1">
    <property type="nucleotide sequence ID" value="NZ_JPME01000006.1"/>
</dbReference>
<dbReference type="InterPro" id="IPR013525">
    <property type="entry name" value="ABC2_TM"/>
</dbReference>
<evidence type="ECO:0000256" key="4">
    <source>
        <dbReference type="ARBA" id="ARBA00023136"/>
    </source>
</evidence>
<keyword evidence="5" id="KW-1003">Cell membrane</keyword>